<evidence type="ECO:0000256" key="1">
    <source>
        <dbReference type="ARBA" id="ARBA00004380"/>
    </source>
</evidence>
<dbReference type="GO" id="GO:0035658">
    <property type="term" value="C:Mon1-Ccz1 complex"/>
    <property type="evidence" value="ECO:0007669"/>
    <property type="project" value="TreeGrafter"/>
</dbReference>
<dbReference type="InterPro" id="IPR043970">
    <property type="entry name" value="FUZ/MON1/HPS1_longin_3"/>
</dbReference>
<proteinExistence type="inferred from homology"/>
<dbReference type="PANTHER" id="PTHR13027:SF7">
    <property type="entry name" value="VACUOLAR FUSION PROTEIN MON1 HOMOLOG"/>
    <property type="match status" value="1"/>
</dbReference>
<evidence type="ECO:0000256" key="5">
    <source>
        <dbReference type="RuleBase" id="RU367048"/>
    </source>
</evidence>
<keyword evidence="5" id="KW-0813">Transport</keyword>
<dbReference type="Pfam" id="PF19038">
    <property type="entry name" value="Fuz_longin_3"/>
    <property type="match status" value="1"/>
</dbReference>
<evidence type="ECO:0000259" key="7">
    <source>
        <dbReference type="Pfam" id="PF19036"/>
    </source>
</evidence>
<evidence type="ECO:0000313" key="11">
    <source>
        <dbReference type="Proteomes" id="UP000191522"/>
    </source>
</evidence>
<evidence type="ECO:0000256" key="6">
    <source>
        <dbReference type="SAM" id="MobiDB-lite"/>
    </source>
</evidence>
<dbReference type="GO" id="GO:0032585">
    <property type="term" value="C:multivesicular body membrane"/>
    <property type="evidence" value="ECO:0007669"/>
    <property type="project" value="UniProtKB-SubCell"/>
</dbReference>
<feature type="domain" description="FUZ/MON1/HPS1 second Longin" evidence="8">
    <location>
        <begin position="367"/>
        <end position="478"/>
    </location>
</feature>
<dbReference type="PRINTS" id="PR01546">
    <property type="entry name" value="YEAST73DUF"/>
</dbReference>
<keyword evidence="5" id="KW-0072">Autophagy</keyword>
<feature type="region of interest" description="Disordered" evidence="6">
    <location>
        <begin position="1"/>
        <end position="62"/>
    </location>
</feature>
<dbReference type="Pfam" id="PF19036">
    <property type="entry name" value="Fuz_longin_1"/>
    <property type="match status" value="1"/>
</dbReference>
<dbReference type="OMA" id="QQPFNAK"/>
<dbReference type="InterPro" id="IPR004353">
    <property type="entry name" value="Mon1"/>
</dbReference>
<evidence type="ECO:0000313" key="10">
    <source>
        <dbReference type="EMBL" id="OQD74151.1"/>
    </source>
</evidence>
<name>A0A1V6PAV8_PENDC</name>
<comment type="function">
    <text evidence="5">Required for multiple vacuole delivery pathways including the cytoplasm to vacuole transport (Cvt), autophagy, pexophagy and endocytosis.</text>
</comment>
<dbReference type="Pfam" id="PF19037">
    <property type="entry name" value="Fuz_longin_2"/>
    <property type="match status" value="1"/>
</dbReference>
<dbReference type="GO" id="GO:0006914">
    <property type="term" value="P:autophagy"/>
    <property type="evidence" value="ECO:0007669"/>
    <property type="project" value="UniProtKB-UniRule"/>
</dbReference>
<evidence type="ECO:0000259" key="8">
    <source>
        <dbReference type="Pfam" id="PF19037"/>
    </source>
</evidence>
<protein>
    <recommendedName>
        <fullName evidence="2 5">Vacuolar fusion protein MON1</fullName>
    </recommendedName>
</protein>
<keyword evidence="5" id="KW-0926">Vacuole</keyword>
<dbReference type="GO" id="GO:0006623">
    <property type="term" value="P:protein targeting to vacuole"/>
    <property type="evidence" value="ECO:0007669"/>
    <property type="project" value="UniProtKB-UniRule"/>
</dbReference>
<comment type="subcellular location">
    <subcellularLocation>
        <location evidence="5">Endosome</location>
        <location evidence="5">Multivesicular body membrane</location>
        <topology evidence="5">Peripheral membrane protein</topology>
    </subcellularLocation>
    <subcellularLocation>
        <location evidence="1 5">Prevacuolar compartment membrane</location>
        <topology evidence="1 5">Peripheral membrane protein</topology>
    </subcellularLocation>
    <subcellularLocation>
        <location evidence="5">Vacuole membrane</location>
        <topology evidence="5">Peripheral membrane protein</topology>
    </subcellularLocation>
</comment>
<dbReference type="Proteomes" id="UP000191522">
    <property type="component" value="Unassembled WGS sequence"/>
</dbReference>
<dbReference type="GO" id="GO:0000329">
    <property type="term" value="C:fungal-type vacuole membrane"/>
    <property type="evidence" value="ECO:0007669"/>
    <property type="project" value="TreeGrafter"/>
</dbReference>
<keyword evidence="3 5" id="KW-0967">Endosome</keyword>
<dbReference type="STRING" id="69771.A0A1V6PAV8"/>
<feature type="domain" description="FUZ/MON1/HPS1 first Longin" evidence="7">
    <location>
        <begin position="205"/>
        <end position="327"/>
    </location>
</feature>
<accession>A0A1V6PAV8</accession>
<comment type="function">
    <text evidence="4">In complex with CCZ1, is required for multiple vacuole delivery pathways including the cytoplasm to vacuole transport (Cvt), autophagy, pexophagy and endocytosis. The MON1-CCZ1 complex acts at the fusion of vesicles with the vacuole, through its regulation of the SNARE complex during the coordinated priming and docking stages of fusion, and particularly at the stage of tethering/docking.</text>
</comment>
<dbReference type="OrthoDB" id="272411at2759"/>
<dbReference type="InterPro" id="IPR043971">
    <property type="entry name" value="FUZ/MON1/HPS1_longin_2"/>
</dbReference>
<evidence type="ECO:0000256" key="4">
    <source>
        <dbReference type="ARBA" id="ARBA00043892"/>
    </source>
</evidence>
<organism evidence="10 11">
    <name type="scientific">Penicillium decumbens</name>
    <dbReference type="NCBI Taxonomy" id="69771"/>
    <lineage>
        <taxon>Eukaryota</taxon>
        <taxon>Fungi</taxon>
        <taxon>Dikarya</taxon>
        <taxon>Ascomycota</taxon>
        <taxon>Pezizomycotina</taxon>
        <taxon>Eurotiomycetes</taxon>
        <taxon>Eurotiomycetidae</taxon>
        <taxon>Eurotiales</taxon>
        <taxon>Aspergillaceae</taxon>
        <taxon>Penicillium</taxon>
    </lineage>
</organism>
<dbReference type="InterPro" id="IPR043972">
    <property type="entry name" value="FUZ/MON1/HPS1_longin_1"/>
</dbReference>
<reference evidence="11" key="1">
    <citation type="journal article" date="2017" name="Nat. Microbiol.">
        <title>Global analysis of biosynthetic gene clusters reveals vast potential of secondary metabolite production in Penicillium species.</title>
        <authorList>
            <person name="Nielsen J.C."/>
            <person name="Grijseels S."/>
            <person name="Prigent S."/>
            <person name="Ji B."/>
            <person name="Dainat J."/>
            <person name="Nielsen K.F."/>
            <person name="Frisvad J.C."/>
            <person name="Workman M."/>
            <person name="Nielsen J."/>
        </authorList>
    </citation>
    <scope>NUCLEOTIDE SEQUENCE [LARGE SCALE GENOMIC DNA]</scope>
    <source>
        <strain evidence="11">IBT 11843</strain>
    </source>
</reference>
<sequence length="620" mass="67842">MTTLQPDPQSDSRDGPVDNPSAAPSECNPSPADSRDRSPSSEGARPPLPPRPNTLNLLNDEAGYRASLQAEATTAISRADIGTQSSDAGSAHSTLAVRGISRGLKARASLSQLASPKGSEAGDSASIRSSIQNGDLGDVEALFKDFVTAAPEGHSKAASLLHFPEFPADDVDDDGFLSEFEQVGELNEEAGNEDLLLQRWRAKQKHYLILSAAGKPIWTRHGDSGMISTYVGIIQTIISFYEDAGDRLRSFSAEDSKFVIVTRGPLHFVAISRMMESDNQLRLQLEALYMQILSTLTLPSLTHLFSLRPSTDLKRPLQGSETLLSSLADSFTRGSPSTLLSALECLKIRKVHRQSINNALLKSKTNNLLYGLVVAGGRLVSVVRPKRHSLHPGDLQLLFNMIFEADGVKAGGGESWIPVCLPGFNSSGYLYMYVSFLDLRDDVDENGDISKDKSVAIVLISPDKESFFEMQGMRDSLVEQMETNGSLEVIRSAIDEGRPATTDIVPGSVLHHFMYKSRANVQFTMSSYSPGFTSICRRRRLMSIYNNLHESIHAKNTSVKVHHCVSRSASSFAWVTPVFELYCVAEPNANRNALVQSATKIAQWVYQEEERLFIIGGAVF</sequence>
<dbReference type="PANTHER" id="PTHR13027">
    <property type="entry name" value="SAND PROTEIN-RELATED"/>
    <property type="match status" value="1"/>
</dbReference>
<comment type="caution">
    <text evidence="10">The sequence shown here is derived from an EMBL/GenBank/DDBJ whole genome shotgun (WGS) entry which is preliminary data.</text>
</comment>
<comment type="similarity">
    <text evidence="5">Belongs to the MON1/SAND family.</text>
</comment>
<dbReference type="EMBL" id="MDYL01000012">
    <property type="protein sequence ID" value="OQD74151.1"/>
    <property type="molecule type" value="Genomic_DNA"/>
</dbReference>
<gene>
    <name evidence="10" type="ORF">PENDEC_c012G02252</name>
</gene>
<dbReference type="AlphaFoldDB" id="A0A1V6PAV8"/>
<feature type="domain" description="FUZ/MON1/HPS1 third Longin" evidence="9">
    <location>
        <begin position="510"/>
        <end position="609"/>
    </location>
</feature>
<keyword evidence="5" id="KW-0472">Membrane</keyword>
<dbReference type="GO" id="GO:0016192">
    <property type="term" value="P:vesicle-mediated transport"/>
    <property type="evidence" value="ECO:0007669"/>
    <property type="project" value="InterPro"/>
</dbReference>
<evidence type="ECO:0000256" key="2">
    <source>
        <dbReference type="ARBA" id="ARBA00018132"/>
    </source>
</evidence>
<evidence type="ECO:0000259" key="9">
    <source>
        <dbReference type="Pfam" id="PF19038"/>
    </source>
</evidence>
<keyword evidence="5" id="KW-0653">Protein transport</keyword>
<keyword evidence="11" id="KW-1185">Reference proteome</keyword>
<evidence type="ECO:0000256" key="3">
    <source>
        <dbReference type="ARBA" id="ARBA00022753"/>
    </source>
</evidence>